<feature type="region of interest" description="Disordered" evidence="1">
    <location>
        <begin position="1"/>
        <end position="30"/>
    </location>
</feature>
<gene>
    <name evidence="3" type="ORF">JCR33_22910</name>
</gene>
<keyword evidence="4" id="KW-1185">Reference proteome</keyword>
<dbReference type="GO" id="GO:0044550">
    <property type="term" value="P:secondary metabolite biosynthetic process"/>
    <property type="evidence" value="ECO:0007669"/>
    <property type="project" value="TreeGrafter"/>
</dbReference>
<feature type="domain" description="AMP-dependent synthetase/ligase" evidence="2">
    <location>
        <begin position="42"/>
        <end position="385"/>
    </location>
</feature>
<dbReference type="GO" id="GO:0043041">
    <property type="term" value="P:amino acid activation for nonribosomal peptide biosynthetic process"/>
    <property type="evidence" value="ECO:0007669"/>
    <property type="project" value="TreeGrafter"/>
</dbReference>
<dbReference type="Proteomes" id="UP000609531">
    <property type="component" value="Unassembled WGS sequence"/>
</dbReference>
<dbReference type="InterPro" id="IPR010071">
    <property type="entry name" value="AA_adenyl_dom"/>
</dbReference>
<name>A0A934MJ58_9HYPH</name>
<evidence type="ECO:0000256" key="1">
    <source>
        <dbReference type="SAM" id="MobiDB-lite"/>
    </source>
</evidence>
<dbReference type="AlphaFoldDB" id="A0A934MJ58"/>
<evidence type="ECO:0000259" key="2">
    <source>
        <dbReference type="Pfam" id="PF00501"/>
    </source>
</evidence>
<dbReference type="PANTHER" id="PTHR45527">
    <property type="entry name" value="NONRIBOSOMAL PEPTIDE SYNTHETASE"/>
    <property type="match status" value="1"/>
</dbReference>
<dbReference type="InterPro" id="IPR042099">
    <property type="entry name" value="ANL_N_sf"/>
</dbReference>
<sequence>MDRPGSSGQIVDSPSALRTATDPSGHGDVPLVMTAPDLDTLLEAQAGATPEAVALVEGERVLTYAELDRHAGRFAELLRHAGAGPEQVFAILSPATIESVVAILGVLKAGAAYLPLEPGQPDARLASMIANAGPTGIVADEAAARRLPEPLRARCVAMPSLAVDPPAAAPTPRRRCSPDRIAYLIYTSGSTGDPKAVAVSHRAVMHSLRARGDLYPEPPGVVCLTAPLTFDISVAQIFATLGGAGTLVLGVDLVGFRDLAPRWRDAVRTVMLASSAYAALLAEHDAPFGPGLTRVIVGGDSLQRSLVRRHHERRAEVALVNEYGPTEATIFATAGLVTTADETPPIGSPITGTRLHLLDERLTPCGPGEIGELYISGDNLARGYWKHPGLTAARFVASPFRPGERLYRTGDLASRLPDGRFVFRGRVDDQLKIHGIRIEPGEIAAALLRVPGVEQAEVLGRSAGDGELRLVAYVVGRVSDEAALRRGLWALLPDYMVPSGIVVLE</sequence>
<dbReference type="SUPFAM" id="SSF56801">
    <property type="entry name" value="Acetyl-CoA synthetase-like"/>
    <property type="match status" value="1"/>
</dbReference>
<dbReference type="InterPro" id="IPR045851">
    <property type="entry name" value="AMP-bd_C_sf"/>
</dbReference>
<dbReference type="PROSITE" id="PS00455">
    <property type="entry name" value="AMP_BINDING"/>
    <property type="match status" value="1"/>
</dbReference>
<dbReference type="Pfam" id="PF00501">
    <property type="entry name" value="AMP-binding"/>
    <property type="match status" value="1"/>
</dbReference>
<evidence type="ECO:0000313" key="4">
    <source>
        <dbReference type="Proteomes" id="UP000609531"/>
    </source>
</evidence>
<organism evidence="3 4">
    <name type="scientific">Acuticoccus mangrovi</name>
    <dbReference type="NCBI Taxonomy" id="2796142"/>
    <lineage>
        <taxon>Bacteria</taxon>
        <taxon>Pseudomonadati</taxon>
        <taxon>Pseudomonadota</taxon>
        <taxon>Alphaproteobacteria</taxon>
        <taxon>Hyphomicrobiales</taxon>
        <taxon>Amorphaceae</taxon>
        <taxon>Acuticoccus</taxon>
    </lineage>
</organism>
<protein>
    <submittedName>
        <fullName evidence="3">Amino acid adenylation domain-containing protein</fullName>
    </submittedName>
</protein>
<dbReference type="CDD" id="cd05930">
    <property type="entry name" value="A_NRPS"/>
    <property type="match status" value="1"/>
</dbReference>
<dbReference type="NCBIfam" id="TIGR01733">
    <property type="entry name" value="AA-adenyl-dom"/>
    <property type="match status" value="1"/>
</dbReference>
<dbReference type="InterPro" id="IPR000873">
    <property type="entry name" value="AMP-dep_synth/lig_dom"/>
</dbReference>
<reference evidence="3" key="1">
    <citation type="submission" date="2020-12" db="EMBL/GenBank/DDBJ databases">
        <title>Bacterial taxonomy.</title>
        <authorList>
            <person name="Pan X."/>
        </authorList>
    </citation>
    <scope>NUCLEOTIDE SEQUENCE</scope>
    <source>
        <strain evidence="3">B2012</strain>
    </source>
</reference>
<proteinExistence type="predicted"/>
<dbReference type="EMBL" id="JAEKJA010000031">
    <property type="protein sequence ID" value="MBJ3778570.1"/>
    <property type="molecule type" value="Genomic_DNA"/>
</dbReference>
<dbReference type="InterPro" id="IPR020845">
    <property type="entry name" value="AMP-binding_CS"/>
</dbReference>
<comment type="caution">
    <text evidence="3">The sequence shown here is derived from an EMBL/GenBank/DDBJ whole genome shotgun (WGS) entry which is preliminary data.</text>
</comment>
<dbReference type="GO" id="GO:0005737">
    <property type="term" value="C:cytoplasm"/>
    <property type="evidence" value="ECO:0007669"/>
    <property type="project" value="TreeGrafter"/>
</dbReference>
<feature type="compositionally biased region" description="Polar residues" evidence="1">
    <location>
        <begin position="1"/>
        <end position="22"/>
    </location>
</feature>
<accession>A0A934MJ58</accession>
<evidence type="ECO:0000313" key="3">
    <source>
        <dbReference type="EMBL" id="MBJ3778570.1"/>
    </source>
</evidence>
<dbReference type="GO" id="GO:0031177">
    <property type="term" value="F:phosphopantetheine binding"/>
    <property type="evidence" value="ECO:0007669"/>
    <property type="project" value="TreeGrafter"/>
</dbReference>
<feature type="non-terminal residue" evidence="3">
    <location>
        <position position="505"/>
    </location>
</feature>
<dbReference type="RefSeq" id="WP_198884474.1">
    <property type="nucleotide sequence ID" value="NZ_JAEKJA010000031.1"/>
</dbReference>
<dbReference type="Gene3D" id="3.30.300.30">
    <property type="match status" value="1"/>
</dbReference>
<dbReference type="Gene3D" id="3.40.50.12780">
    <property type="entry name" value="N-terminal domain of ligase-like"/>
    <property type="match status" value="1"/>
</dbReference>
<dbReference type="PANTHER" id="PTHR45527:SF1">
    <property type="entry name" value="FATTY ACID SYNTHASE"/>
    <property type="match status" value="1"/>
</dbReference>